<dbReference type="Proteomes" id="UP000823631">
    <property type="component" value="Unassembled WGS sequence"/>
</dbReference>
<comment type="caution">
    <text evidence="5">The sequence shown here is derived from an EMBL/GenBank/DDBJ whole genome shotgun (WGS) entry which is preliminary data.</text>
</comment>
<evidence type="ECO:0000256" key="2">
    <source>
        <dbReference type="ARBA" id="ARBA00022801"/>
    </source>
</evidence>
<dbReference type="PANTHER" id="PTHR30217:SF6">
    <property type="entry name" value="TRNA HYDROXYLATION PROTEIN P"/>
    <property type="match status" value="1"/>
</dbReference>
<dbReference type="InterPro" id="IPR051454">
    <property type="entry name" value="RNA/ubiquinone_mod_enzymes"/>
</dbReference>
<dbReference type="EMBL" id="JADINH010000144">
    <property type="protein sequence ID" value="MBO8416088.1"/>
    <property type="molecule type" value="Genomic_DNA"/>
</dbReference>
<dbReference type="GO" id="GO:0005829">
    <property type="term" value="C:cytosol"/>
    <property type="evidence" value="ECO:0007669"/>
    <property type="project" value="TreeGrafter"/>
</dbReference>
<dbReference type="PROSITE" id="PS01276">
    <property type="entry name" value="PEPTIDASE_U32"/>
    <property type="match status" value="1"/>
</dbReference>
<reference evidence="5" key="2">
    <citation type="journal article" date="2021" name="PeerJ">
        <title>Extensive microbial diversity within the chicken gut microbiome revealed by metagenomics and culture.</title>
        <authorList>
            <person name="Gilroy R."/>
            <person name="Ravi A."/>
            <person name="Getino M."/>
            <person name="Pursley I."/>
            <person name="Horton D.L."/>
            <person name="Alikhan N.F."/>
            <person name="Baker D."/>
            <person name="Gharbi K."/>
            <person name="Hall N."/>
            <person name="Watson M."/>
            <person name="Adriaenssens E.M."/>
            <person name="Foster-Nyarko E."/>
            <person name="Jarju S."/>
            <person name="Secka A."/>
            <person name="Antonio M."/>
            <person name="Oren A."/>
            <person name="Chaudhuri R.R."/>
            <person name="La Ragione R."/>
            <person name="Hildebrand F."/>
            <person name="Pallen M.J."/>
        </authorList>
    </citation>
    <scope>NUCLEOTIDE SEQUENCE</scope>
    <source>
        <strain evidence="5">17213</strain>
    </source>
</reference>
<evidence type="ECO:0000259" key="4">
    <source>
        <dbReference type="Pfam" id="PF16325"/>
    </source>
</evidence>
<evidence type="ECO:0000313" key="6">
    <source>
        <dbReference type="Proteomes" id="UP000823631"/>
    </source>
</evidence>
<dbReference type="AlphaFoldDB" id="A0A9D9DCZ3"/>
<keyword evidence="1" id="KW-0645">Protease</keyword>
<dbReference type="Pfam" id="PF01136">
    <property type="entry name" value="Peptidase_U32"/>
    <property type="match status" value="1"/>
</dbReference>
<dbReference type="GO" id="GO:0008233">
    <property type="term" value="F:peptidase activity"/>
    <property type="evidence" value="ECO:0007669"/>
    <property type="project" value="UniProtKB-KW"/>
</dbReference>
<dbReference type="InterPro" id="IPR032525">
    <property type="entry name" value="Peptidase_U32_C"/>
</dbReference>
<feature type="domain" description="Peptidase family U32 C-terminal" evidence="4">
    <location>
        <begin position="328"/>
        <end position="395"/>
    </location>
</feature>
<dbReference type="PANTHER" id="PTHR30217">
    <property type="entry name" value="PEPTIDASE U32 FAMILY"/>
    <property type="match status" value="1"/>
</dbReference>
<evidence type="ECO:0000313" key="5">
    <source>
        <dbReference type="EMBL" id="MBO8416088.1"/>
    </source>
</evidence>
<comment type="similarity">
    <text evidence="3">Belongs to the peptidase U32 family.</text>
</comment>
<name>A0A9D9DCZ3_9GAMM</name>
<keyword evidence="2" id="KW-0378">Hydrolase</keyword>
<reference evidence="5" key="1">
    <citation type="submission" date="2020-10" db="EMBL/GenBank/DDBJ databases">
        <authorList>
            <person name="Gilroy R."/>
        </authorList>
    </citation>
    <scope>NUCLEOTIDE SEQUENCE</scope>
    <source>
        <strain evidence="5">17213</strain>
    </source>
</reference>
<dbReference type="GO" id="GO:0006508">
    <property type="term" value="P:proteolysis"/>
    <property type="evidence" value="ECO:0007669"/>
    <property type="project" value="UniProtKB-KW"/>
</dbReference>
<accession>A0A9D9DCZ3</accession>
<sequence>MKKPEILAPAGSLEHLKLAAVYGADAVYGGVPRWSLRVRGNGFTPDDFAKGIEFMHQRGKKFFAVLNIIPHVRRIQAFDKALTEVAALKPDAFIMADPGLIMQARERCPEIPIHLSVQANTVNAGTVKFWQQAGIKRCILARELTLSEIAMIREECPDMELEIFVHGALCIAVSGRCLISGLLARRDANVGACTNSCRWGYKVKSLTAEIEEYQNRPGELMQLEEDEHGSYLFNSKDLCALPLLPKIMAMGIDSIKIEGRSRSPFYCSAVSRAYRLAVDSIAAGGTVPQESYDIVNSIPSRAYTTGLLEVHRPDETQDYATNCPNPGRYLVVGAVERLENGRLFIRVKNKFAAEDKLALFTAQGMVYLDGRSMLDKEGQPCDLAPGDGYYVSLAAPAGFNANPAEIFLLKIKD</sequence>
<evidence type="ECO:0000256" key="3">
    <source>
        <dbReference type="ARBA" id="ARBA00038374"/>
    </source>
</evidence>
<protein>
    <submittedName>
        <fullName evidence="5">U32 family peptidase C-terminal domain-containing protein</fullName>
    </submittedName>
</protein>
<organism evidence="5 6">
    <name type="scientific">Candidatus Avisuccinivibrio stercorigallinarum</name>
    <dbReference type="NCBI Taxonomy" id="2840704"/>
    <lineage>
        <taxon>Bacteria</taxon>
        <taxon>Pseudomonadati</taxon>
        <taxon>Pseudomonadota</taxon>
        <taxon>Gammaproteobacteria</taxon>
        <taxon>Aeromonadales</taxon>
        <taxon>Succinivibrionaceae</taxon>
        <taxon>Succinivibrionaceae incertae sedis</taxon>
        <taxon>Candidatus Avisuccinivibrio</taxon>
    </lineage>
</organism>
<dbReference type="Pfam" id="PF16325">
    <property type="entry name" value="Peptidase_U32_C"/>
    <property type="match status" value="1"/>
</dbReference>
<dbReference type="InterPro" id="IPR001539">
    <property type="entry name" value="Peptidase_U32"/>
</dbReference>
<evidence type="ECO:0000256" key="1">
    <source>
        <dbReference type="ARBA" id="ARBA00022670"/>
    </source>
</evidence>
<proteinExistence type="inferred from homology"/>
<gene>
    <name evidence="5" type="ORF">IAB19_06895</name>
</gene>